<sequence>MASKVSKNRLVHCPKCGQLLKVTANVYLYVCGGCNAILQSRKRSGSGRGSSTGTRHETDPVQKNESGHEENESITSSNRSIICPTDTNCGKGPVESTDCGNNMPECRGNSSQISASGELNRLTKEAVVETGMESDCLEGRNPKEIPVTNGQLPSEGMHLNAISSSDELNYHGKEVIAETGDHGHESDPNLGKGSNPEGSKRSGLLASMAMNNTTVPAMQSDMNIQKKVDKSSLNEQVEQSQMLGRCISDYTTLEDDLEGTNEPTNHSTSHGILSKSPTSKSSCAYYGSVSSYGDDLDDHVPDHHVHSGRKSLTEQRSVDSLNKKGWPMQQSDSELQSEERNFVSMPSNENYGSIITGSNRQNQDKPSGHSGHGFQAKEKGTLEEPDVFHSVRSWIEPERDVPSRSPSRDLRYRKELPSLYRIGSSSSYGHEELSCSTSSSSYASGKLQRLEQDQMKLLTKVEELTDQLQRIYRQKGQSKVHGRVSQIENWRPSGSSYNPGQQLPWHYNAEYPWNPPGTYGPRKAMPLPYGLTQIPTPEQVTNRRHHVDYSCLHCYSQDSQYPLHLPPSFHHKKGPCRACASHGCHHSYGSSVSSSSQQHSNSIFPQQYHNAQPHEQMEKLHIKEKHQPVKRHCRPMAGGAPFVICYKCCKVLQIPADFLLPRRRHHKLQCGACSKELMFSVNDSIHKSPNGPSQVQHPPSEVDRSTDTVTKELASLSHVADCYLQGDPVSYSDDYANSLSKSYSTEGEPALLDGPLHVLPSFARDKNNHASSSTNPRPMRQKKKLASKVFGDESGKLKEVFGSPIPSSEATESEKSSEATAGTLIKGSPLHQLMGYSSPSAMINGCNPPESCHSKSYKQGSARKQNDSPSA</sequence>
<comment type="caution">
    <text evidence="1">The sequence shown here is derived from an EMBL/GenBank/DDBJ whole genome shotgun (WGS) entry which is preliminary data.</text>
</comment>
<dbReference type="Proteomes" id="UP001234297">
    <property type="component" value="Chromosome 1"/>
</dbReference>
<evidence type="ECO:0000313" key="1">
    <source>
        <dbReference type="EMBL" id="KAJ8647802.1"/>
    </source>
</evidence>
<accession>A0ACC2MPW1</accession>
<reference evidence="1 2" key="1">
    <citation type="journal article" date="2022" name="Hortic Res">
        <title>A haplotype resolved chromosomal level avocado genome allows analysis of novel avocado genes.</title>
        <authorList>
            <person name="Nath O."/>
            <person name="Fletcher S.J."/>
            <person name="Hayward A."/>
            <person name="Shaw L.M."/>
            <person name="Masouleh A.K."/>
            <person name="Furtado A."/>
            <person name="Henry R.J."/>
            <person name="Mitter N."/>
        </authorList>
    </citation>
    <scope>NUCLEOTIDE SEQUENCE [LARGE SCALE GENOMIC DNA]</scope>
    <source>
        <strain evidence="2">cv. Hass</strain>
    </source>
</reference>
<name>A0ACC2MPW1_PERAE</name>
<gene>
    <name evidence="1" type="ORF">MRB53_000825</name>
</gene>
<protein>
    <submittedName>
        <fullName evidence="1">Uncharacterized protein</fullName>
    </submittedName>
</protein>
<organism evidence="1 2">
    <name type="scientific">Persea americana</name>
    <name type="common">Avocado</name>
    <dbReference type="NCBI Taxonomy" id="3435"/>
    <lineage>
        <taxon>Eukaryota</taxon>
        <taxon>Viridiplantae</taxon>
        <taxon>Streptophyta</taxon>
        <taxon>Embryophyta</taxon>
        <taxon>Tracheophyta</taxon>
        <taxon>Spermatophyta</taxon>
        <taxon>Magnoliopsida</taxon>
        <taxon>Magnoliidae</taxon>
        <taxon>Laurales</taxon>
        <taxon>Lauraceae</taxon>
        <taxon>Persea</taxon>
    </lineage>
</organism>
<keyword evidence="2" id="KW-1185">Reference proteome</keyword>
<evidence type="ECO:0000313" key="2">
    <source>
        <dbReference type="Proteomes" id="UP001234297"/>
    </source>
</evidence>
<proteinExistence type="predicted"/>
<dbReference type="EMBL" id="CM056809">
    <property type="protein sequence ID" value="KAJ8647802.1"/>
    <property type="molecule type" value="Genomic_DNA"/>
</dbReference>